<dbReference type="AlphaFoldDB" id="A0A553N8E1"/>
<feature type="non-terminal residue" evidence="3">
    <location>
        <position position="1"/>
    </location>
</feature>
<accession>A0A553N8E1</accession>
<evidence type="ECO:0000313" key="4">
    <source>
        <dbReference type="Proteomes" id="UP000318571"/>
    </source>
</evidence>
<organism evidence="3 4">
    <name type="scientific">Tigriopus californicus</name>
    <name type="common">Marine copepod</name>
    <dbReference type="NCBI Taxonomy" id="6832"/>
    <lineage>
        <taxon>Eukaryota</taxon>
        <taxon>Metazoa</taxon>
        <taxon>Ecdysozoa</taxon>
        <taxon>Arthropoda</taxon>
        <taxon>Crustacea</taxon>
        <taxon>Multicrustacea</taxon>
        <taxon>Hexanauplia</taxon>
        <taxon>Copepoda</taxon>
        <taxon>Harpacticoida</taxon>
        <taxon>Harpacticidae</taxon>
        <taxon>Tigriopus</taxon>
    </lineage>
</organism>
<dbReference type="Proteomes" id="UP000318571">
    <property type="component" value="Chromosome 8"/>
</dbReference>
<keyword evidence="2" id="KW-1133">Transmembrane helix</keyword>
<feature type="compositionally biased region" description="Acidic residues" evidence="1">
    <location>
        <begin position="151"/>
        <end position="161"/>
    </location>
</feature>
<evidence type="ECO:0000256" key="2">
    <source>
        <dbReference type="SAM" id="Phobius"/>
    </source>
</evidence>
<sequence length="220" mass="24773">PKSNMSTTEENVHDCIVDENQDHEDPNNLFTCAADQSCCTVDLNPACCATKDLQEEIKEQVKLWVPLLAIIMVLAIFIWWCRSDDSCCDVEKPCLYRFGCKKYEDLEEDAETGSQVSLRSAKSSTTIMIGDDDQGHDAAELELAAENLEAVLEDEPELVEGEDIKEQENKEDEPEGDDEAKEDGEANDDKEEDDTDEPKKDEEEEEEKEKEKAKEVEGDA</sequence>
<reference evidence="3 4" key="1">
    <citation type="journal article" date="2018" name="Nat. Ecol. Evol.">
        <title>Genomic signatures of mitonuclear coevolution across populations of Tigriopus californicus.</title>
        <authorList>
            <person name="Barreto F.S."/>
            <person name="Watson E.T."/>
            <person name="Lima T.G."/>
            <person name="Willett C.S."/>
            <person name="Edmands S."/>
            <person name="Li W."/>
            <person name="Burton R.S."/>
        </authorList>
    </citation>
    <scope>NUCLEOTIDE SEQUENCE [LARGE SCALE GENOMIC DNA]</scope>
    <source>
        <strain evidence="3 4">San Diego</strain>
    </source>
</reference>
<feature type="compositionally biased region" description="Acidic residues" evidence="1">
    <location>
        <begin position="169"/>
        <end position="208"/>
    </location>
</feature>
<gene>
    <name evidence="3" type="ORF">TCAL_01438</name>
</gene>
<name>A0A553N8E1_TIGCA</name>
<keyword evidence="2" id="KW-0812">Transmembrane</keyword>
<keyword evidence="4" id="KW-1185">Reference proteome</keyword>
<evidence type="ECO:0000313" key="3">
    <source>
        <dbReference type="EMBL" id="TRY61680.1"/>
    </source>
</evidence>
<proteinExistence type="predicted"/>
<evidence type="ECO:0000256" key="1">
    <source>
        <dbReference type="SAM" id="MobiDB-lite"/>
    </source>
</evidence>
<feature type="region of interest" description="Disordered" evidence="1">
    <location>
        <begin position="151"/>
        <end position="220"/>
    </location>
</feature>
<comment type="caution">
    <text evidence="3">The sequence shown here is derived from an EMBL/GenBank/DDBJ whole genome shotgun (WGS) entry which is preliminary data.</text>
</comment>
<protein>
    <submittedName>
        <fullName evidence="3">Uncharacterized protein</fullName>
    </submittedName>
</protein>
<feature type="compositionally biased region" description="Basic and acidic residues" evidence="1">
    <location>
        <begin position="209"/>
        <end position="220"/>
    </location>
</feature>
<keyword evidence="2" id="KW-0472">Membrane</keyword>
<dbReference type="EMBL" id="VCGU01000459">
    <property type="protein sequence ID" value="TRY61680.1"/>
    <property type="molecule type" value="Genomic_DNA"/>
</dbReference>
<feature type="transmembrane region" description="Helical" evidence="2">
    <location>
        <begin position="61"/>
        <end position="80"/>
    </location>
</feature>